<keyword evidence="4" id="KW-0804">Transcription</keyword>
<proteinExistence type="predicted"/>
<organism evidence="7 8">
    <name type="scientific">Arabis nemorensis</name>
    <dbReference type="NCBI Taxonomy" id="586526"/>
    <lineage>
        <taxon>Eukaryota</taxon>
        <taxon>Viridiplantae</taxon>
        <taxon>Streptophyta</taxon>
        <taxon>Embryophyta</taxon>
        <taxon>Tracheophyta</taxon>
        <taxon>Spermatophyta</taxon>
        <taxon>Magnoliopsida</taxon>
        <taxon>eudicotyledons</taxon>
        <taxon>Gunneridae</taxon>
        <taxon>Pentapetalae</taxon>
        <taxon>rosids</taxon>
        <taxon>malvids</taxon>
        <taxon>Brassicales</taxon>
        <taxon>Brassicaceae</taxon>
        <taxon>Arabideae</taxon>
        <taxon>Arabis</taxon>
    </lineage>
</organism>
<dbReference type="GO" id="GO:0003677">
    <property type="term" value="F:DNA binding"/>
    <property type="evidence" value="ECO:0007669"/>
    <property type="project" value="UniProtKB-KW"/>
</dbReference>
<comment type="caution">
    <text evidence="7">The sequence shown here is derived from an EMBL/GenBank/DDBJ whole genome shotgun (WGS) entry which is preliminary data.</text>
</comment>
<dbReference type="OrthoDB" id="623918at2759"/>
<sequence length="172" mass="19808">MVTTRKTKARVTTASHRRPPPEPEFPVKKFFQLVLPSATKRNMMRIPTRFVKLHGSNLSEFATLETPMGFKRSIKLKRIGEEIWKLEFTFNNLPLDAVHISDNDEIIDLTDEGFLGAQGTRENNQSVNVGDSEHKLKKSPRDIEFENILNGKKPKQSDFVLDNNVTRMKMRI</sequence>
<dbReference type="InterPro" id="IPR015300">
    <property type="entry name" value="DNA-bd_pseudobarrel_sf"/>
</dbReference>
<reference evidence="7" key="1">
    <citation type="submission" date="2019-07" db="EMBL/GenBank/DDBJ databases">
        <authorList>
            <person name="Dittberner H."/>
        </authorList>
    </citation>
    <scope>NUCLEOTIDE SEQUENCE [LARGE SCALE GENOMIC DNA]</scope>
</reference>
<keyword evidence="5" id="KW-0539">Nucleus</keyword>
<accession>A0A565B9V2</accession>
<gene>
    <name evidence="7" type="ORF">ANE_LOCUS8609</name>
</gene>
<dbReference type="Proteomes" id="UP000489600">
    <property type="component" value="Unassembled WGS sequence"/>
</dbReference>
<keyword evidence="3" id="KW-0238">DNA-binding</keyword>
<dbReference type="Gene3D" id="2.40.330.10">
    <property type="entry name" value="DNA-binding pseudobarrel domain"/>
    <property type="match status" value="1"/>
</dbReference>
<evidence type="ECO:0000256" key="6">
    <source>
        <dbReference type="SAM" id="MobiDB-lite"/>
    </source>
</evidence>
<keyword evidence="2" id="KW-0805">Transcription regulation</keyword>
<feature type="region of interest" description="Disordered" evidence="6">
    <location>
        <begin position="1"/>
        <end position="22"/>
    </location>
</feature>
<evidence type="ECO:0000313" key="7">
    <source>
        <dbReference type="EMBL" id="VVA98164.1"/>
    </source>
</evidence>
<evidence type="ECO:0000313" key="8">
    <source>
        <dbReference type="Proteomes" id="UP000489600"/>
    </source>
</evidence>
<evidence type="ECO:0000256" key="5">
    <source>
        <dbReference type="ARBA" id="ARBA00023242"/>
    </source>
</evidence>
<dbReference type="AlphaFoldDB" id="A0A565B9V2"/>
<name>A0A565B9V2_9BRAS</name>
<evidence type="ECO:0000256" key="4">
    <source>
        <dbReference type="ARBA" id="ARBA00023163"/>
    </source>
</evidence>
<evidence type="ECO:0000256" key="1">
    <source>
        <dbReference type="ARBA" id="ARBA00004123"/>
    </source>
</evidence>
<keyword evidence="8" id="KW-1185">Reference proteome</keyword>
<dbReference type="EMBL" id="CABITT030000003">
    <property type="protein sequence ID" value="VVA98164.1"/>
    <property type="molecule type" value="Genomic_DNA"/>
</dbReference>
<dbReference type="GO" id="GO:0005634">
    <property type="term" value="C:nucleus"/>
    <property type="evidence" value="ECO:0007669"/>
    <property type="project" value="UniProtKB-SubCell"/>
</dbReference>
<protein>
    <submittedName>
        <fullName evidence="7">Uncharacterized protein</fullName>
    </submittedName>
</protein>
<dbReference type="SUPFAM" id="SSF101936">
    <property type="entry name" value="DNA-binding pseudobarrel domain"/>
    <property type="match status" value="1"/>
</dbReference>
<evidence type="ECO:0000256" key="2">
    <source>
        <dbReference type="ARBA" id="ARBA00023015"/>
    </source>
</evidence>
<evidence type="ECO:0000256" key="3">
    <source>
        <dbReference type="ARBA" id="ARBA00023125"/>
    </source>
</evidence>
<comment type="subcellular location">
    <subcellularLocation>
        <location evidence="1">Nucleus</location>
    </subcellularLocation>
</comment>